<dbReference type="Pfam" id="PF00646">
    <property type="entry name" value="F-box"/>
    <property type="match status" value="1"/>
</dbReference>
<evidence type="ECO:0000313" key="2">
    <source>
        <dbReference type="EMBL" id="CAI9089511.1"/>
    </source>
</evidence>
<dbReference type="EMBL" id="OX459118">
    <property type="protein sequence ID" value="CAI9089511.1"/>
    <property type="molecule type" value="Genomic_DNA"/>
</dbReference>
<protein>
    <submittedName>
        <fullName evidence="2">OLC1v1024098C1</fullName>
    </submittedName>
</protein>
<dbReference type="InterPro" id="IPR006527">
    <property type="entry name" value="F-box-assoc_dom_typ1"/>
</dbReference>
<dbReference type="Pfam" id="PF07734">
    <property type="entry name" value="FBA_1"/>
    <property type="match status" value="1"/>
</dbReference>
<dbReference type="AlphaFoldDB" id="A0AAV1C2E6"/>
<dbReference type="InterPro" id="IPR001810">
    <property type="entry name" value="F-box_dom"/>
</dbReference>
<dbReference type="NCBIfam" id="TIGR01640">
    <property type="entry name" value="F_box_assoc_1"/>
    <property type="match status" value="1"/>
</dbReference>
<organism evidence="2 3">
    <name type="scientific">Oldenlandia corymbosa var. corymbosa</name>
    <dbReference type="NCBI Taxonomy" id="529605"/>
    <lineage>
        <taxon>Eukaryota</taxon>
        <taxon>Viridiplantae</taxon>
        <taxon>Streptophyta</taxon>
        <taxon>Embryophyta</taxon>
        <taxon>Tracheophyta</taxon>
        <taxon>Spermatophyta</taxon>
        <taxon>Magnoliopsida</taxon>
        <taxon>eudicotyledons</taxon>
        <taxon>Gunneridae</taxon>
        <taxon>Pentapetalae</taxon>
        <taxon>asterids</taxon>
        <taxon>lamiids</taxon>
        <taxon>Gentianales</taxon>
        <taxon>Rubiaceae</taxon>
        <taxon>Rubioideae</taxon>
        <taxon>Spermacoceae</taxon>
        <taxon>Hedyotis-Oldenlandia complex</taxon>
        <taxon>Oldenlandia</taxon>
    </lineage>
</organism>
<reference evidence="2" key="1">
    <citation type="submission" date="2023-03" db="EMBL/GenBank/DDBJ databases">
        <authorList>
            <person name="Julca I."/>
        </authorList>
    </citation>
    <scope>NUCLEOTIDE SEQUENCE</scope>
</reference>
<dbReference type="Gene3D" id="1.20.1280.50">
    <property type="match status" value="1"/>
</dbReference>
<dbReference type="SMART" id="SM00256">
    <property type="entry name" value="FBOX"/>
    <property type="match status" value="1"/>
</dbReference>
<dbReference type="InterPro" id="IPR050796">
    <property type="entry name" value="SCF_F-box_component"/>
</dbReference>
<evidence type="ECO:0000313" key="3">
    <source>
        <dbReference type="Proteomes" id="UP001161247"/>
    </source>
</evidence>
<dbReference type="PANTHER" id="PTHR31672:SF13">
    <property type="entry name" value="F-BOX PROTEIN CPR30-LIKE"/>
    <property type="match status" value="1"/>
</dbReference>
<keyword evidence="3" id="KW-1185">Reference proteome</keyword>
<feature type="domain" description="F-box" evidence="1">
    <location>
        <begin position="5"/>
        <end position="45"/>
    </location>
</feature>
<dbReference type="InterPro" id="IPR017451">
    <property type="entry name" value="F-box-assoc_interact_dom"/>
</dbReference>
<name>A0AAV1C2E6_OLDCO</name>
<dbReference type="Proteomes" id="UP001161247">
    <property type="component" value="Chromosome 1"/>
</dbReference>
<gene>
    <name evidence="2" type="ORF">OLC1_LOCUS1844</name>
</gene>
<sequence>MSDYFPEEVVIEILSRLPTKSLVRFLLVSKSWQSLISSPNFIAAHLNHVRQSKIPNGSSLSLVRLYNIFCNKEHYALYSEEGVDGGAGRNRKICFPVKLKDGPLRMVGTCDGLVYLSDNYHRENNFLWNPTIRKYVKLPPPTNPPSNFTSATGFGSDCRGDYKVVRVVYREGDGGDLTLPPEVEVYSLSTGFWRRLLNVKIDAFISFAGTTHAPLNGAWHWISYSPHRAADGGCLSLILRFDVANESFSEIMLPDELSLVDCLDLVVDVYMGQLCVIANQVRGYKHIWVMKQYGVKESWTRLFTIDLEKCPGGFVGFRKNDIVVFTNQGHGLATFDPPTGKSRDLTIYNGAARPLDIDDFEETLVLLGRQNAIVEETTKEFLDDAEEDSPTKQQEVLLVDMLFTLMSGLSGFD</sequence>
<dbReference type="InterPro" id="IPR036047">
    <property type="entry name" value="F-box-like_dom_sf"/>
</dbReference>
<accession>A0AAV1C2E6</accession>
<proteinExistence type="predicted"/>
<dbReference type="PANTHER" id="PTHR31672">
    <property type="entry name" value="BNACNNG10540D PROTEIN"/>
    <property type="match status" value="1"/>
</dbReference>
<dbReference type="CDD" id="cd22157">
    <property type="entry name" value="F-box_AtFBW1-like"/>
    <property type="match status" value="1"/>
</dbReference>
<dbReference type="SUPFAM" id="SSF81383">
    <property type="entry name" value="F-box domain"/>
    <property type="match status" value="1"/>
</dbReference>
<evidence type="ECO:0000259" key="1">
    <source>
        <dbReference type="SMART" id="SM00256"/>
    </source>
</evidence>